<organism evidence="2 3">
    <name type="scientific">Multifurca ochricompacta</name>
    <dbReference type="NCBI Taxonomy" id="376703"/>
    <lineage>
        <taxon>Eukaryota</taxon>
        <taxon>Fungi</taxon>
        <taxon>Dikarya</taxon>
        <taxon>Basidiomycota</taxon>
        <taxon>Agaricomycotina</taxon>
        <taxon>Agaricomycetes</taxon>
        <taxon>Russulales</taxon>
        <taxon>Russulaceae</taxon>
        <taxon>Multifurca</taxon>
    </lineage>
</organism>
<dbReference type="Gene3D" id="2.60.40.790">
    <property type="match status" value="1"/>
</dbReference>
<name>A0AAD4M0I9_9AGAM</name>
<reference evidence="2" key="1">
    <citation type="journal article" date="2022" name="New Phytol.">
        <title>Evolutionary transition to the ectomycorrhizal habit in the genomes of a hyperdiverse lineage of mushroom-forming fungi.</title>
        <authorList>
            <person name="Looney B."/>
            <person name="Miyauchi S."/>
            <person name="Morin E."/>
            <person name="Drula E."/>
            <person name="Courty P.E."/>
            <person name="Kohler A."/>
            <person name="Kuo A."/>
            <person name="LaButti K."/>
            <person name="Pangilinan J."/>
            <person name="Lipzen A."/>
            <person name="Riley R."/>
            <person name="Andreopoulos W."/>
            <person name="He G."/>
            <person name="Johnson J."/>
            <person name="Nolan M."/>
            <person name="Tritt A."/>
            <person name="Barry K.W."/>
            <person name="Grigoriev I.V."/>
            <person name="Nagy L.G."/>
            <person name="Hibbett D."/>
            <person name="Henrissat B."/>
            <person name="Matheny P.B."/>
            <person name="Labbe J."/>
            <person name="Martin F.M."/>
        </authorList>
    </citation>
    <scope>NUCLEOTIDE SEQUENCE</scope>
    <source>
        <strain evidence="2">BPL690</strain>
    </source>
</reference>
<evidence type="ECO:0000313" key="2">
    <source>
        <dbReference type="EMBL" id="KAI0296973.1"/>
    </source>
</evidence>
<accession>A0AAD4M0I9</accession>
<dbReference type="InterPro" id="IPR002068">
    <property type="entry name" value="A-crystallin/Hsp20_dom"/>
</dbReference>
<dbReference type="EMBL" id="WTXG01000042">
    <property type="protein sequence ID" value="KAI0296973.1"/>
    <property type="molecule type" value="Genomic_DNA"/>
</dbReference>
<dbReference type="Pfam" id="PF00011">
    <property type="entry name" value="HSP20"/>
    <property type="match status" value="1"/>
</dbReference>
<feature type="domain" description="SHSP" evidence="1">
    <location>
        <begin position="27"/>
        <end position="93"/>
    </location>
</feature>
<dbReference type="AlphaFoldDB" id="A0AAD4M0I9"/>
<keyword evidence="3" id="KW-1185">Reference proteome</keyword>
<dbReference type="CDD" id="cd06464">
    <property type="entry name" value="ACD_sHsps-like"/>
    <property type="match status" value="1"/>
</dbReference>
<gene>
    <name evidence="2" type="ORF">B0F90DRAFT_1669635</name>
</gene>
<dbReference type="SUPFAM" id="SSF49764">
    <property type="entry name" value="HSP20-like chaperones"/>
    <property type="match status" value="1"/>
</dbReference>
<comment type="caution">
    <text evidence="2">The sequence shown here is derived from an EMBL/GenBank/DDBJ whole genome shotgun (WGS) entry which is preliminary data.</text>
</comment>
<evidence type="ECO:0000259" key="1">
    <source>
        <dbReference type="Pfam" id="PF00011"/>
    </source>
</evidence>
<evidence type="ECO:0000313" key="3">
    <source>
        <dbReference type="Proteomes" id="UP001203297"/>
    </source>
</evidence>
<dbReference type="Proteomes" id="UP001203297">
    <property type="component" value="Unassembled WGS sequence"/>
</dbReference>
<protein>
    <recommendedName>
        <fullName evidence="1">SHSP domain-containing protein</fullName>
    </recommendedName>
</protein>
<proteinExistence type="predicted"/>
<sequence>MFGLSRRQGEHRYRDLQAPWPTERGRVVIRNDILIVPGESEYSTERSEEGYTLRERRYGKFLRSTDFVLKNEDIKTSMDHGILTVHFPDASHATITIDSSMIIGTLSVEAGAGEV</sequence>
<dbReference type="InterPro" id="IPR008978">
    <property type="entry name" value="HSP20-like_chaperone"/>
</dbReference>